<dbReference type="SUPFAM" id="SSF51735">
    <property type="entry name" value="NAD(P)-binding Rossmann-fold domains"/>
    <property type="match status" value="1"/>
</dbReference>
<evidence type="ECO:0000313" key="3">
    <source>
        <dbReference type="Proteomes" id="UP001161390"/>
    </source>
</evidence>
<dbReference type="RefSeq" id="WP_284371367.1">
    <property type="nucleotide sequence ID" value="NZ_BSNJ01000003.1"/>
</dbReference>
<evidence type="ECO:0000259" key="1">
    <source>
        <dbReference type="Pfam" id="PF03435"/>
    </source>
</evidence>
<dbReference type="InterPro" id="IPR036291">
    <property type="entry name" value="NAD(P)-bd_dom_sf"/>
</dbReference>
<name>A0ABQ5V1T5_9PROT</name>
<gene>
    <name evidence="2" type="ORF">GCM10007854_15700</name>
</gene>
<accession>A0ABQ5V1T5</accession>
<dbReference type="InterPro" id="IPR051276">
    <property type="entry name" value="Saccharopine_DH-like_oxidrdct"/>
</dbReference>
<proteinExistence type="predicted"/>
<organism evidence="2 3">
    <name type="scientific">Algimonas porphyrae</name>
    <dbReference type="NCBI Taxonomy" id="1128113"/>
    <lineage>
        <taxon>Bacteria</taxon>
        <taxon>Pseudomonadati</taxon>
        <taxon>Pseudomonadota</taxon>
        <taxon>Alphaproteobacteria</taxon>
        <taxon>Maricaulales</taxon>
        <taxon>Robiginitomaculaceae</taxon>
        <taxon>Algimonas</taxon>
    </lineage>
</organism>
<protein>
    <submittedName>
        <fullName evidence="2">Saccharopine dehydrogenase</fullName>
    </submittedName>
</protein>
<reference evidence="2" key="1">
    <citation type="journal article" date="2014" name="Int. J. Syst. Evol. Microbiol.">
        <title>Complete genome of a new Firmicutes species belonging to the dominant human colonic microbiota ('Ruminococcus bicirculans') reveals two chromosomes and a selective capacity to utilize plant glucans.</title>
        <authorList>
            <consortium name="NISC Comparative Sequencing Program"/>
            <person name="Wegmann U."/>
            <person name="Louis P."/>
            <person name="Goesmann A."/>
            <person name="Henrissat B."/>
            <person name="Duncan S.H."/>
            <person name="Flint H.J."/>
        </authorList>
    </citation>
    <scope>NUCLEOTIDE SEQUENCE</scope>
    <source>
        <strain evidence="2">NBRC 108216</strain>
    </source>
</reference>
<evidence type="ECO:0000313" key="2">
    <source>
        <dbReference type="EMBL" id="GLQ20615.1"/>
    </source>
</evidence>
<comment type="caution">
    <text evidence="2">The sequence shown here is derived from an EMBL/GenBank/DDBJ whole genome shotgun (WGS) entry which is preliminary data.</text>
</comment>
<dbReference type="EMBL" id="BSNJ01000003">
    <property type="protein sequence ID" value="GLQ20615.1"/>
    <property type="molecule type" value="Genomic_DNA"/>
</dbReference>
<feature type="domain" description="Saccharopine dehydrogenase NADP binding" evidence="1">
    <location>
        <begin position="8"/>
        <end position="135"/>
    </location>
</feature>
<dbReference type="Gene3D" id="3.40.50.720">
    <property type="entry name" value="NAD(P)-binding Rossmann-like Domain"/>
    <property type="match status" value="1"/>
</dbReference>
<dbReference type="PANTHER" id="PTHR12286">
    <property type="entry name" value="SACCHAROPINE DEHYDROGENASE-LIKE OXIDOREDUCTASE"/>
    <property type="match status" value="1"/>
</dbReference>
<sequence length="389" mass="41982">MSDRAYEIIVYGSTGYTGRLVAEYLHNEYGDGLAWAMAGRSLDKLKSVRSEMGLPDSVDLIVADASDDASLKAMAESANAIITTVGPYQLYGEPLVKACAESGTDYVDLCGEPAWMVDMIDRYSDAAAKSGARIVHSCGFDSIPFDMGVYLLQREAKAQRGKPFSRVRGRVRKMQGTFSGGTAASGMETMKRAQKEPHILGWLKDPFSLSEGFQGPKQPADHKPVHDEDLNSWAAPFVMAVINTKNIHRSNALMGHAYGEDFTYDEMVMTGPGERGEAAASHVAKQDMFGKNPPKPGEGPTKEEREAGHYDLAFYGGEGDDMMVAVVTGDKDPGYGSTSKMISEAALCLTRDVDRATTPGGVYTSAPAMGNALIDRLEAHAGLTFRMES</sequence>
<dbReference type="PANTHER" id="PTHR12286:SF5">
    <property type="entry name" value="SACCHAROPINE DEHYDROGENASE-LIKE OXIDOREDUCTASE"/>
    <property type="match status" value="1"/>
</dbReference>
<keyword evidence="3" id="KW-1185">Reference proteome</keyword>
<dbReference type="InterPro" id="IPR005097">
    <property type="entry name" value="Sacchrp_dh_NADP-bd"/>
</dbReference>
<dbReference type="Pfam" id="PF03435">
    <property type="entry name" value="Sacchrp_dh_NADP"/>
    <property type="match status" value="1"/>
</dbReference>
<reference evidence="2" key="2">
    <citation type="submission" date="2023-01" db="EMBL/GenBank/DDBJ databases">
        <title>Draft genome sequence of Algimonas porphyrae strain NBRC 108216.</title>
        <authorList>
            <person name="Sun Q."/>
            <person name="Mori K."/>
        </authorList>
    </citation>
    <scope>NUCLEOTIDE SEQUENCE</scope>
    <source>
        <strain evidence="2">NBRC 108216</strain>
    </source>
</reference>
<dbReference type="Proteomes" id="UP001161390">
    <property type="component" value="Unassembled WGS sequence"/>
</dbReference>